<dbReference type="Proteomes" id="UP000505377">
    <property type="component" value="Chromosome"/>
</dbReference>
<dbReference type="AlphaFoldDB" id="A0A6M6JE43"/>
<proteinExistence type="predicted"/>
<feature type="transmembrane region" description="Helical" evidence="2">
    <location>
        <begin position="6"/>
        <end position="22"/>
    </location>
</feature>
<gene>
    <name evidence="3" type="ORF">HOP40_10640</name>
</gene>
<keyword evidence="2" id="KW-1133">Transmembrane helix</keyword>
<evidence type="ECO:0000313" key="3">
    <source>
        <dbReference type="EMBL" id="QJY46204.1"/>
    </source>
</evidence>
<protein>
    <submittedName>
        <fullName evidence="3">Uncharacterized protein</fullName>
    </submittedName>
</protein>
<dbReference type="EMBL" id="CP053564">
    <property type="protein sequence ID" value="QJY46204.1"/>
    <property type="molecule type" value="Genomic_DNA"/>
</dbReference>
<keyword evidence="2" id="KW-0472">Membrane</keyword>
<dbReference type="KEGG" id="pbro:HOP40_10640"/>
<name>A0A6M6JE43_9PSEU</name>
<evidence type="ECO:0000313" key="4">
    <source>
        <dbReference type="Proteomes" id="UP000505377"/>
    </source>
</evidence>
<reference evidence="3 4" key="1">
    <citation type="submission" date="2020-05" db="EMBL/GenBank/DDBJ databases">
        <authorList>
            <person name="Mo P."/>
        </authorList>
    </citation>
    <scope>NUCLEOTIDE SEQUENCE [LARGE SCALE GENOMIC DNA]</scope>
    <source>
        <strain evidence="3 4">Gen01</strain>
    </source>
</reference>
<keyword evidence="2" id="KW-0812">Transmembrane</keyword>
<dbReference type="RefSeq" id="WP_172157204.1">
    <property type="nucleotide sequence ID" value="NZ_CP053564.1"/>
</dbReference>
<organism evidence="3 4">
    <name type="scientific">Pseudonocardia broussonetiae</name>
    <dbReference type="NCBI Taxonomy" id="2736640"/>
    <lineage>
        <taxon>Bacteria</taxon>
        <taxon>Bacillati</taxon>
        <taxon>Actinomycetota</taxon>
        <taxon>Actinomycetes</taxon>
        <taxon>Pseudonocardiales</taxon>
        <taxon>Pseudonocardiaceae</taxon>
        <taxon>Pseudonocardia</taxon>
    </lineage>
</organism>
<evidence type="ECO:0000256" key="1">
    <source>
        <dbReference type="SAM" id="MobiDB-lite"/>
    </source>
</evidence>
<sequence>MEGLWFALAAVCVVAGLALLVIDRRRRRSPAAPVAATVERPAERPADPPAGEPGDLFREHPPR</sequence>
<feature type="region of interest" description="Disordered" evidence="1">
    <location>
        <begin position="28"/>
        <end position="63"/>
    </location>
</feature>
<accession>A0A6M6JE43</accession>
<keyword evidence="4" id="KW-1185">Reference proteome</keyword>
<evidence type="ECO:0000256" key="2">
    <source>
        <dbReference type="SAM" id="Phobius"/>
    </source>
</evidence>